<name>A0ABN8ZBV4_RANTA</name>
<feature type="region of interest" description="Disordered" evidence="1">
    <location>
        <begin position="146"/>
        <end position="170"/>
    </location>
</feature>
<reference evidence="2" key="1">
    <citation type="submission" date="2023-04" db="EMBL/GenBank/DDBJ databases">
        <authorList>
            <consortium name="ELIXIR-Norway"/>
        </authorList>
    </citation>
    <scope>NUCLEOTIDE SEQUENCE [LARGE SCALE GENOMIC DNA]</scope>
</reference>
<proteinExistence type="predicted"/>
<protein>
    <submittedName>
        <fullName evidence="2">Uncharacterized protein</fullName>
    </submittedName>
</protein>
<sequence length="262" mass="27987">MSGAREKKALNVESFFSSFSEGKILKTEITETRCRCLLATRNSYPSGLRGGLAQEQAPGRRRGPRGRRALCAESPCASRSAALGCLGCPVLSVQRSTREDRPWGATESWDGGPTCPCSSGTPEAGPEGRHRPRSCRAEPRGCLCAGHRPRGLPGPGVPGPQPAERRSGRAVSQAAPRRLGRWGAPTALPQRSSLERGFLLIARPEPGRVAQTVSQNITVNPGRVACTPAFQSTLAGTGVWPPWPRLAELTPAECWWPVHQGG</sequence>
<organism evidence="2 3">
    <name type="scientific">Rangifer tarandus platyrhynchus</name>
    <name type="common">Svalbard reindeer</name>
    <dbReference type="NCBI Taxonomy" id="3082113"/>
    <lineage>
        <taxon>Eukaryota</taxon>
        <taxon>Metazoa</taxon>
        <taxon>Chordata</taxon>
        <taxon>Craniata</taxon>
        <taxon>Vertebrata</taxon>
        <taxon>Euteleostomi</taxon>
        <taxon>Mammalia</taxon>
        <taxon>Eutheria</taxon>
        <taxon>Laurasiatheria</taxon>
        <taxon>Artiodactyla</taxon>
        <taxon>Ruminantia</taxon>
        <taxon>Pecora</taxon>
        <taxon>Cervidae</taxon>
        <taxon>Odocoileinae</taxon>
        <taxon>Rangifer</taxon>
    </lineage>
</organism>
<accession>A0ABN8ZBV4</accession>
<evidence type="ECO:0000256" key="1">
    <source>
        <dbReference type="SAM" id="MobiDB-lite"/>
    </source>
</evidence>
<keyword evidence="3" id="KW-1185">Reference proteome</keyword>
<feature type="region of interest" description="Disordered" evidence="1">
    <location>
        <begin position="47"/>
        <end position="66"/>
    </location>
</feature>
<feature type="region of interest" description="Disordered" evidence="1">
    <location>
        <begin position="96"/>
        <end position="132"/>
    </location>
</feature>
<evidence type="ECO:0000313" key="3">
    <source>
        <dbReference type="Proteomes" id="UP001176941"/>
    </source>
</evidence>
<gene>
    <name evidence="2" type="ORF">MRATA1EN1_LOCUS19907</name>
</gene>
<dbReference type="Proteomes" id="UP001176941">
    <property type="component" value="Chromosome 3"/>
</dbReference>
<dbReference type="EMBL" id="OX459939">
    <property type="protein sequence ID" value="CAI9170945.1"/>
    <property type="molecule type" value="Genomic_DNA"/>
</dbReference>
<evidence type="ECO:0000313" key="2">
    <source>
        <dbReference type="EMBL" id="CAI9170945.1"/>
    </source>
</evidence>